<dbReference type="GO" id="GO:0016491">
    <property type="term" value="F:oxidoreductase activity"/>
    <property type="evidence" value="ECO:0007669"/>
    <property type="project" value="UniProtKB-KW"/>
</dbReference>
<proteinExistence type="inferred from homology"/>
<dbReference type="PANTHER" id="PTHR11732">
    <property type="entry name" value="ALDO/KETO REDUCTASE"/>
    <property type="match status" value="1"/>
</dbReference>
<evidence type="ECO:0000256" key="3">
    <source>
        <dbReference type="ARBA" id="ARBA00023002"/>
    </source>
</evidence>
<evidence type="ECO:0000313" key="8">
    <source>
        <dbReference type="EMBL" id="KAK2556668.1"/>
    </source>
</evidence>
<dbReference type="InterPro" id="IPR018170">
    <property type="entry name" value="Aldo/ket_reductase_CS"/>
</dbReference>
<feature type="active site" description="Proton donor" evidence="4">
    <location>
        <position position="48"/>
    </location>
</feature>
<dbReference type="SUPFAM" id="SSF51430">
    <property type="entry name" value="NAD(P)-linked oxidoreductase"/>
    <property type="match status" value="1"/>
</dbReference>
<protein>
    <submittedName>
        <fullName evidence="8">Aldo-keto reductase family 1 member A1</fullName>
    </submittedName>
</protein>
<evidence type="ECO:0000256" key="2">
    <source>
        <dbReference type="ARBA" id="ARBA00022857"/>
    </source>
</evidence>
<comment type="similarity">
    <text evidence="1">Belongs to the aldo/keto reductase family.</text>
</comment>
<dbReference type="Proteomes" id="UP001249851">
    <property type="component" value="Unassembled WGS sequence"/>
</dbReference>
<dbReference type="PROSITE" id="PS00063">
    <property type="entry name" value="ALDOKETO_REDUCTASE_3"/>
    <property type="match status" value="1"/>
</dbReference>
<comment type="caution">
    <text evidence="8">The sequence shown here is derived from an EMBL/GenBank/DDBJ whole genome shotgun (WGS) entry which is preliminary data.</text>
</comment>
<reference evidence="8" key="1">
    <citation type="journal article" date="2023" name="G3 (Bethesda)">
        <title>Whole genome assembly and annotation of the endangered Caribbean coral Acropora cervicornis.</title>
        <authorList>
            <person name="Selwyn J.D."/>
            <person name="Vollmer S.V."/>
        </authorList>
    </citation>
    <scope>NUCLEOTIDE SEQUENCE</scope>
    <source>
        <strain evidence="8">K2</strain>
    </source>
</reference>
<dbReference type="PRINTS" id="PR00069">
    <property type="entry name" value="ALDKETRDTASE"/>
</dbReference>
<feature type="site" description="Lowers pKa of active site Tyr" evidence="6">
    <location>
        <position position="76"/>
    </location>
</feature>
<sequence length="321" mass="35871">MEAFKLNNGRTIPAVGLGTWKSKPGDVGEAVKAALKAGYKHIDCAAIYGNEKEIGEALKSCIGTTVNREDLFITSKLWNTKHNPKDVAAAAKKTLDDLGLDYLDLYLIHWPLSFEDGDVPFPKDEQGNMIYAYHDPCDTWKAMEKLVEEGVVKAIGLSNFNSRQVDEVIKKAKVKPAVNQVECHPYLNQEQLIEHCKKSNVLVTAYSPLGSPDRPWAKPDEPLLLEDPKMVEIGKKYGKTPAQVGLRFQIQRGLVVIPKSVTPARIQSNLEVFDFELSAEDMKVIESFNIPFRVCVPMIEVGGKKVPRDAKHPHYPFNDPF</sequence>
<accession>A0AAD9V0H7</accession>
<feature type="binding site" evidence="5">
    <location>
        <position position="109"/>
    </location>
    <ligand>
        <name>substrate</name>
    </ligand>
</feature>
<evidence type="ECO:0000259" key="7">
    <source>
        <dbReference type="Pfam" id="PF00248"/>
    </source>
</evidence>
<evidence type="ECO:0000256" key="4">
    <source>
        <dbReference type="PIRSR" id="PIRSR000097-1"/>
    </source>
</evidence>
<organism evidence="8 9">
    <name type="scientific">Acropora cervicornis</name>
    <name type="common">Staghorn coral</name>
    <dbReference type="NCBI Taxonomy" id="6130"/>
    <lineage>
        <taxon>Eukaryota</taxon>
        <taxon>Metazoa</taxon>
        <taxon>Cnidaria</taxon>
        <taxon>Anthozoa</taxon>
        <taxon>Hexacorallia</taxon>
        <taxon>Scleractinia</taxon>
        <taxon>Astrocoeniina</taxon>
        <taxon>Acroporidae</taxon>
        <taxon>Acropora</taxon>
    </lineage>
</organism>
<dbReference type="InterPro" id="IPR023210">
    <property type="entry name" value="NADP_OxRdtase_dom"/>
</dbReference>
<dbReference type="EMBL" id="JARQWQ010000054">
    <property type="protein sequence ID" value="KAK2556668.1"/>
    <property type="molecule type" value="Genomic_DNA"/>
</dbReference>
<keyword evidence="3" id="KW-0560">Oxidoreductase</keyword>
<dbReference type="InterPro" id="IPR036812">
    <property type="entry name" value="NAD(P)_OxRdtase_dom_sf"/>
</dbReference>
<dbReference type="PROSITE" id="PS00062">
    <property type="entry name" value="ALDOKETO_REDUCTASE_2"/>
    <property type="match status" value="1"/>
</dbReference>
<dbReference type="Gene3D" id="3.20.20.100">
    <property type="entry name" value="NADP-dependent oxidoreductase domain"/>
    <property type="match status" value="1"/>
</dbReference>
<dbReference type="PIRSF" id="PIRSF000097">
    <property type="entry name" value="AKR"/>
    <property type="match status" value="1"/>
</dbReference>
<dbReference type="AlphaFoldDB" id="A0AAD9V0H7"/>
<evidence type="ECO:0000256" key="1">
    <source>
        <dbReference type="ARBA" id="ARBA00007905"/>
    </source>
</evidence>
<name>A0AAD9V0H7_ACRCE</name>
<reference evidence="8" key="2">
    <citation type="journal article" date="2023" name="Science">
        <title>Genomic signatures of disease resistance in endangered staghorn corals.</title>
        <authorList>
            <person name="Vollmer S.V."/>
            <person name="Selwyn J.D."/>
            <person name="Despard B.A."/>
            <person name="Roesel C.L."/>
        </authorList>
    </citation>
    <scope>NUCLEOTIDE SEQUENCE</scope>
    <source>
        <strain evidence="8">K2</strain>
    </source>
</reference>
<dbReference type="InterPro" id="IPR020471">
    <property type="entry name" value="AKR"/>
</dbReference>
<evidence type="ECO:0000313" key="9">
    <source>
        <dbReference type="Proteomes" id="UP001249851"/>
    </source>
</evidence>
<evidence type="ECO:0000256" key="6">
    <source>
        <dbReference type="PIRSR" id="PIRSR000097-3"/>
    </source>
</evidence>
<keyword evidence="2" id="KW-0521">NADP</keyword>
<dbReference type="FunFam" id="3.20.20.100:FF:000006">
    <property type="entry name" value="Aldo-keto reductase family 1 member A1"/>
    <property type="match status" value="1"/>
</dbReference>
<evidence type="ECO:0000256" key="5">
    <source>
        <dbReference type="PIRSR" id="PIRSR000097-2"/>
    </source>
</evidence>
<dbReference type="Pfam" id="PF00248">
    <property type="entry name" value="Aldo_ket_red"/>
    <property type="match status" value="1"/>
</dbReference>
<keyword evidence="9" id="KW-1185">Reference proteome</keyword>
<gene>
    <name evidence="8" type="ORF">P5673_021219</name>
</gene>
<feature type="domain" description="NADP-dependent oxidoreductase" evidence="7">
    <location>
        <begin position="15"/>
        <end position="289"/>
    </location>
</feature>